<dbReference type="EMBL" id="NGMO01000002">
    <property type="protein sequence ID" value="OTP11203.1"/>
    <property type="molecule type" value="Genomic_DNA"/>
</dbReference>
<reference evidence="1 2" key="1">
    <citation type="submission" date="2017-05" db="EMBL/GenBank/DDBJ databases">
        <title>The Genome Sequence of Enterococcus sp. 10A9_DIV0425.</title>
        <authorList>
            <consortium name="The Broad Institute Genomics Platform"/>
            <consortium name="The Broad Institute Genomic Center for Infectious Diseases"/>
            <person name="Earl A."/>
            <person name="Manson A."/>
            <person name="Schwartman J."/>
            <person name="Gilmore M."/>
            <person name="Abouelleil A."/>
            <person name="Cao P."/>
            <person name="Chapman S."/>
            <person name="Cusick C."/>
            <person name="Shea T."/>
            <person name="Young S."/>
            <person name="Neafsey D."/>
            <person name="Nusbaum C."/>
            <person name="Birren B."/>
        </authorList>
    </citation>
    <scope>NUCLEOTIDE SEQUENCE [LARGE SCALE GENOMIC DNA]</scope>
    <source>
        <strain evidence="1 2">10A9_DIV0425</strain>
    </source>
</reference>
<keyword evidence="2" id="KW-1185">Reference proteome</keyword>
<name>A0A242K0W3_9ENTE</name>
<accession>A0A242K0W3</accession>
<evidence type="ECO:0000313" key="2">
    <source>
        <dbReference type="Proteomes" id="UP000194933"/>
    </source>
</evidence>
<dbReference type="AlphaFoldDB" id="A0A242K0W3"/>
<dbReference type="RefSeq" id="WP_086284439.1">
    <property type="nucleotide sequence ID" value="NZ_NGMO01000002.1"/>
</dbReference>
<protein>
    <submittedName>
        <fullName evidence="1">Uncharacterized protein</fullName>
    </submittedName>
</protein>
<comment type="caution">
    <text evidence="1">The sequence shown here is derived from an EMBL/GenBank/DDBJ whole genome shotgun (WGS) entry which is preliminary data.</text>
</comment>
<proteinExistence type="predicted"/>
<dbReference type="STRING" id="1987383.A5844_001337"/>
<gene>
    <name evidence="1" type="ORF">A5844_001337</name>
</gene>
<sequence length="86" mass="9846">MCIRDSPTIGYATTSERQSVEHIEPQVTELEEQELAQLANLSMEQLIDILKREGYDPYDIFSEEEIQQAQFDEGHLSRAGATKIFL</sequence>
<organism evidence="1 2">
    <name type="scientific">Candidatus Enterococcus wittei</name>
    <dbReference type="NCBI Taxonomy" id="1987383"/>
    <lineage>
        <taxon>Bacteria</taxon>
        <taxon>Bacillati</taxon>
        <taxon>Bacillota</taxon>
        <taxon>Bacilli</taxon>
        <taxon>Lactobacillales</taxon>
        <taxon>Enterococcaceae</taxon>
        <taxon>Enterococcus</taxon>
    </lineage>
</organism>
<dbReference type="Proteomes" id="UP000194933">
    <property type="component" value="Unassembled WGS sequence"/>
</dbReference>
<evidence type="ECO:0000313" key="1">
    <source>
        <dbReference type="EMBL" id="OTP11203.1"/>
    </source>
</evidence>